<dbReference type="RefSeq" id="XP_060668958.1">
    <property type="nucleotide sequence ID" value="XM_060812975.1"/>
</dbReference>
<dbReference type="SUPFAM" id="SSF48464">
    <property type="entry name" value="ENTH/VHS domain"/>
    <property type="match status" value="1"/>
</dbReference>
<accession>A0ABM3ZWV4</accession>
<dbReference type="PROSITE" id="PS00028">
    <property type="entry name" value="ZINC_FINGER_C2H2_1"/>
    <property type="match status" value="1"/>
</dbReference>
<dbReference type="PROSITE" id="PS51391">
    <property type="entry name" value="CID"/>
    <property type="match status" value="1"/>
</dbReference>
<evidence type="ECO:0000313" key="7">
    <source>
        <dbReference type="RefSeq" id="XP_060668958.1"/>
    </source>
</evidence>
<feature type="region of interest" description="Disordered" evidence="3">
    <location>
        <begin position="559"/>
        <end position="581"/>
    </location>
</feature>
<dbReference type="InterPro" id="IPR057242">
    <property type="entry name" value="PCFS4-like"/>
</dbReference>
<feature type="domain" description="CID" evidence="5">
    <location>
        <begin position="75"/>
        <end position="203"/>
    </location>
</feature>
<dbReference type="Gene3D" id="1.25.40.90">
    <property type="match status" value="1"/>
</dbReference>
<dbReference type="InterPro" id="IPR047415">
    <property type="entry name" value="Pcf11_CID"/>
</dbReference>
<feature type="region of interest" description="Disordered" evidence="3">
    <location>
        <begin position="416"/>
        <end position="438"/>
    </location>
</feature>
<keyword evidence="6" id="KW-1185">Reference proteome</keyword>
<dbReference type="GeneID" id="107432146"/>
<feature type="compositionally biased region" description="Polar residues" evidence="3">
    <location>
        <begin position="205"/>
        <end position="223"/>
    </location>
</feature>
<evidence type="ECO:0000256" key="1">
    <source>
        <dbReference type="ARBA" id="ARBA00022664"/>
    </source>
</evidence>
<feature type="compositionally biased region" description="Basic and acidic residues" evidence="3">
    <location>
        <begin position="422"/>
        <end position="438"/>
    </location>
</feature>
<dbReference type="PANTHER" id="PTHR15921:SF3">
    <property type="entry name" value="PRE-MRNA CLEAVAGE COMPLEX 2 PROTEIN PCF11"/>
    <property type="match status" value="1"/>
</dbReference>
<feature type="compositionally biased region" description="Polar residues" evidence="3">
    <location>
        <begin position="564"/>
        <end position="581"/>
    </location>
</feature>
<evidence type="ECO:0000259" key="4">
    <source>
        <dbReference type="PROSITE" id="PS50157"/>
    </source>
</evidence>
<feature type="region of interest" description="Disordered" evidence="3">
    <location>
        <begin position="205"/>
        <end position="268"/>
    </location>
</feature>
<dbReference type="Proteomes" id="UP001652623">
    <property type="component" value="Chromosome 11"/>
</dbReference>
<feature type="compositionally biased region" description="Pro residues" evidence="3">
    <location>
        <begin position="772"/>
        <end position="781"/>
    </location>
</feature>
<protein>
    <submittedName>
        <fullName evidence="7">Uncharacterized protein LOC107432146 isoform X1</fullName>
    </submittedName>
</protein>
<evidence type="ECO:0000259" key="5">
    <source>
        <dbReference type="PROSITE" id="PS51391"/>
    </source>
</evidence>
<dbReference type="PROSITE" id="PS50157">
    <property type="entry name" value="ZINC_FINGER_C2H2_2"/>
    <property type="match status" value="1"/>
</dbReference>
<dbReference type="InterPro" id="IPR013087">
    <property type="entry name" value="Znf_C2H2_type"/>
</dbReference>
<feature type="region of interest" description="Disordered" evidence="3">
    <location>
        <begin position="767"/>
        <end position="834"/>
    </location>
</feature>
<feature type="compositionally biased region" description="Low complexity" evidence="3">
    <location>
        <begin position="380"/>
        <end position="394"/>
    </location>
</feature>
<dbReference type="InterPro" id="IPR008942">
    <property type="entry name" value="ENTH_VHS"/>
</dbReference>
<feature type="compositionally biased region" description="Low complexity" evidence="3">
    <location>
        <begin position="782"/>
        <end position="795"/>
    </location>
</feature>
<sequence>MEMESSRRPFDRSREPGLKKPRLTEEPERVANPNGRPFGNDNPVSSSSSTRFRMNERDSESSDSARGGYHPQPPPHQELVSQYKTALAELTFNSKPIITNLTIIAGENVHAAKAISAAICSNILEVPSDQKLPSLYLLDSIVKNIGREYIKNFAAKLPEVFCKAYRQVDPSVHSSMRHLFGTWKGVFPPQSLQMIEKELGFTSTVNGSSTGAATSRPDSQSNRPLHRIHVNPKYLERQPLQQPSKAKGLSNDISGPMANSVEDAERLDRTSIGTGRSWVDSSIKMHKMQRSYGDAVSERIHEKNIGAEYGDYDYSSDLSRNSGLGIGRTGGRTTEQGQEKSWYAGGSNVAEPISGQRNGFSSKHGYPNYSAPKPANVAQSIASRSSSGISNSWKNSEEEEFMWDDMNSRLTNRGVSSITSNTKRDHWTSDDSEKSGFEDHIQKPQSIHEYVTRVDREISTDSLPIEQKDVHRMSPWSLQESHSMDGMTRSGTPIVKSDQSDGYAATFSGLSTSGSSSVGRMVGRPQLATSHVGASSFGFLTNAVSGSIGAVAQQRFQSLGAGSPSRQSLMSQRPPSPTINLHQSHLTEQDHAKTQSLTRPDSKVSQYSGQLNVGLHNQYSKESLPIRPTNIHLGNRAKSQSHDVQVSSSNIHLGNRAKSQSHDVQMSSLSMPTFQSRHHHPFASQLEVSTESEPLGHQKLPQAQVSKFGSPSALSNSASEAASALAAESSGQSSTSSLLAAVMKSGILSSNSIPNLNFQNSGQLPLQSVLRPPLPSGPPPTQLTSSVSEVVSASSLDHTSHDKLSTHSKTSQKKVGQPSLPPSVPPPLLDDESEDASNVVNNVSNPISNLLSSLVAKGLISASKTESQTIVASQVPSELQNKSPGVASTSSMPVSLVSDSTVSSIMDDVSFSEPIAKSSIAVPQSTNSEIQNLIGFEFKPDVIREFHPSVVSELFDDFTHRCNVCGLQLKLKERLSRHLEWHDLKKPKANGSSKASRRWYADSWDWVAGKIGLPLGFESARTVGKPCKTMDKGEPMVPADESQCACVLCCEIFEDFYCQERDEWMFNGAVHMVIPSGAGEEGSKGEIVAKGPIVHAKCLSESSLHDLGLASSIKTVFSNTILCFPLL</sequence>
<dbReference type="PANTHER" id="PTHR15921">
    <property type="entry name" value="PRE-MRNA CLEAVAGE COMPLEX II"/>
    <property type="match status" value="1"/>
</dbReference>
<feature type="region of interest" description="Disordered" evidence="3">
    <location>
        <begin position="586"/>
        <end position="605"/>
    </location>
</feature>
<keyword evidence="1" id="KW-0507">mRNA processing</keyword>
<feature type="compositionally biased region" description="Pro residues" evidence="3">
    <location>
        <begin position="819"/>
        <end position="828"/>
    </location>
</feature>
<feature type="region of interest" description="Disordered" evidence="3">
    <location>
        <begin position="345"/>
        <end position="394"/>
    </location>
</feature>
<dbReference type="InterPro" id="IPR006569">
    <property type="entry name" value="CID_dom"/>
</dbReference>
<feature type="region of interest" description="Disordered" evidence="3">
    <location>
        <begin position="1"/>
        <end position="77"/>
    </location>
</feature>
<dbReference type="CDD" id="cd16982">
    <property type="entry name" value="CID_Pcf11"/>
    <property type="match status" value="1"/>
</dbReference>
<name>A0ABM3ZWV4_ZIZJJ</name>
<keyword evidence="2" id="KW-0862">Zinc</keyword>
<keyword evidence="2" id="KW-0863">Zinc-finger</keyword>
<feature type="region of interest" description="Disordered" evidence="3">
    <location>
        <begin position="871"/>
        <end position="892"/>
    </location>
</feature>
<reference evidence="7" key="1">
    <citation type="submission" date="2025-08" db="UniProtKB">
        <authorList>
            <consortium name="RefSeq"/>
        </authorList>
    </citation>
    <scope>IDENTIFICATION</scope>
    <source>
        <tissue evidence="7">Seedling</tissue>
    </source>
</reference>
<organism evidence="6 7">
    <name type="scientific">Ziziphus jujuba</name>
    <name type="common">Chinese jujube</name>
    <name type="synonym">Ziziphus sativa</name>
    <dbReference type="NCBI Taxonomy" id="326968"/>
    <lineage>
        <taxon>Eukaryota</taxon>
        <taxon>Viridiplantae</taxon>
        <taxon>Streptophyta</taxon>
        <taxon>Embryophyta</taxon>
        <taxon>Tracheophyta</taxon>
        <taxon>Spermatophyta</taxon>
        <taxon>Magnoliopsida</taxon>
        <taxon>eudicotyledons</taxon>
        <taxon>Gunneridae</taxon>
        <taxon>Pentapetalae</taxon>
        <taxon>rosids</taxon>
        <taxon>fabids</taxon>
        <taxon>Rosales</taxon>
        <taxon>Rhamnaceae</taxon>
        <taxon>Paliureae</taxon>
        <taxon>Ziziphus</taxon>
    </lineage>
</organism>
<feature type="compositionally biased region" description="Basic and acidic residues" evidence="3">
    <location>
        <begin position="1"/>
        <end position="29"/>
    </location>
</feature>
<keyword evidence="2" id="KW-0479">Metal-binding</keyword>
<feature type="compositionally biased region" description="Polar residues" evidence="3">
    <location>
        <begin position="594"/>
        <end position="605"/>
    </location>
</feature>
<dbReference type="InterPro" id="IPR045154">
    <property type="entry name" value="PCF11-like"/>
</dbReference>
<dbReference type="SMART" id="SM00582">
    <property type="entry name" value="RPR"/>
    <property type="match status" value="1"/>
</dbReference>
<feature type="domain" description="C2H2-type" evidence="4">
    <location>
        <begin position="960"/>
        <end position="987"/>
    </location>
</feature>
<gene>
    <name evidence="7" type="primary">LOC107432146</name>
</gene>
<evidence type="ECO:0000256" key="3">
    <source>
        <dbReference type="SAM" id="MobiDB-lite"/>
    </source>
</evidence>
<evidence type="ECO:0000313" key="6">
    <source>
        <dbReference type="Proteomes" id="UP001652623"/>
    </source>
</evidence>
<proteinExistence type="predicted"/>
<dbReference type="Pfam" id="PF23228">
    <property type="entry name" value="zf_PCFS4"/>
    <property type="match status" value="1"/>
</dbReference>
<feature type="compositionally biased region" description="Polar residues" evidence="3">
    <location>
        <begin position="42"/>
        <end position="52"/>
    </location>
</feature>
<evidence type="ECO:0000256" key="2">
    <source>
        <dbReference type="PROSITE-ProRule" id="PRU00042"/>
    </source>
</evidence>
<dbReference type="Pfam" id="PF04818">
    <property type="entry name" value="CID"/>
    <property type="match status" value="1"/>
</dbReference>